<dbReference type="RefSeq" id="WP_085868576.1">
    <property type="nucleotide sequence ID" value="NZ_FWFQ01000012.1"/>
</dbReference>
<evidence type="ECO:0000313" key="3">
    <source>
        <dbReference type="Proteomes" id="UP000193409"/>
    </source>
</evidence>
<proteinExistence type="predicted"/>
<dbReference type="EMBL" id="FWFQ01000012">
    <property type="protein sequence ID" value="SLN40540.1"/>
    <property type="molecule type" value="Genomic_DNA"/>
</dbReference>
<dbReference type="OrthoDB" id="7875456at2"/>
<keyword evidence="1" id="KW-0732">Signal</keyword>
<gene>
    <name evidence="2" type="ORF">PSA7680_02022</name>
</gene>
<dbReference type="Proteomes" id="UP000193409">
    <property type="component" value="Unassembled WGS sequence"/>
</dbReference>
<evidence type="ECO:0000313" key="2">
    <source>
        <dbReference type="EMBL" id="SLN40540.1"/>
    </source>
</evidence>
<sequence>MTHRTLSLALLPAAALLLASCSTPRERCLNAATQDLRTVDQLILETEANIERGFGLTTDYRITTGFDWCRDRWGRMYTCPTQRATPVTRPVAVDVNQEKAKLASLKQQRRRLAKEAEAPVAACNAQFPPEAAPAPPAKAG</sequence>
<keyword evidence="3" id="KW-1185">Reference proteome</keyword>
<reference evidence="2 3" key="1">
    <citation type="submission" date="2017-03" db="EMBL/GenBank/DDBJ databases">
        <authorList>
            <person name="Afonso C.L."/>
            <person name="Miller P.J."/>
            <person name="Scott M.A."/>
            <person name="Spackman E."/>
            <person name="Goraichik I."/>
            <person name="Dimitrov K.M."/>
            <person name="Suarez D.L."/>
            <person name="Swayne D.E."/>
        </authorList>
    </citation>
    <scope>NUCLEOTIDE SEQUENCE [LARGE SCALE GENOMIC DNA]</scope>
    <source>
        <strain evidence="2 3">CECT 7680</strain>
    </source>
</reference>
<name>A0A1Y5SGV9_9RHOB</name>
<feature type="signal peptide" evidence="1">
    <location>
        <begin position="1"/>
        <end position="19"/>
    </location>
</feature>
<dbReference type="PROSITE" id="PS51257">
    <property type="entry name" value="PROKAR_LIPOPROTEIN"/>
    <property type="match status" value="1"/>
</dbReference>
<accession>A0A1Y5SGV9</accession>
<evidence type="ECO:0000256" key="1">
    <source>
        <dbReference type="SAM" id="SignalP"/>
    </source>
</evidence>
<feature type="chain" id="PRO_5012486750" evidence="1">
    <location>
        <begin position="20"/>
        <end position="140"/>
    </location>
</feature>
<protein>
    <submittedName>
        <fullName evidence="2">Uncharacterized protein</fullName>
    </submittedName>
</protein>
<dbReference type="AlphaFoldDB" id="A0A1Y5SGV9"/>
<organism evidence="2 3">
    <name type="scientific">Pseudoruegeria aquimaris</name>
    <dbReference type="NCBI Taxonomy" id="393663"/>
    <lineage>
        <taxon>Bacteria</taxon>
        <taxon>Pseudomonadati</taxon>
        <taxon>Pseudomonadota</taxon>
        <taxon>Alphaproteobacteria</taxon>
        <taxon>Rhodobacterales</taxon>
        <taxon>Roseobacteraceae</taxon>
        <taxon>Pseudoruegeria</taxon>
    </lineage>
</organism>